<gene>
    <name evidence="2" type="ORF">LCGC14_0590490</name>
</gene>
<sequence length="72" mass="8146">MMLDFFDIIAEGFEFIIAFGSIMGFLGFIIGLLGWMVLGQFQSHKMIGVMVVSIILLGVCGTFTRLKYFHIY</sequence>
<dbReference type="AlphaFoldDB" id="A0A0F9TZT7"/>
<evidence type="ECO:0000313" key="2">
    <source>
        <dbReference type="EMBL" id="KKN54626.1"/>
    </source>
</evidence>
<keyword evidence="1" id="KW-1133">Transmembrane helix</keyword>
<reference evidence="2" key="1">
    <citation type="journal article" date="2015" name="Nature">
        <title>Complex archaea that bridge the gap between prokaryotes and eukaryotes.</title>
        <authorList>
            <person name="Spang A."/>
            <person name="Saw J.H."/>
            <person name="Jorgensen S.L."/>
            <person name="Zaremba-Niedzwiedzka K."/>
            <person name="Martijn J."/>
            <person name="Lind A.E."/>
            <person name="van Eijk R."/>
            <person name="Schleper C."/>
            <person name="Guy L."/>
            <person name="Ettema T.J."/>
        </authorList>
    </citation>
    <scope>NUCLEOTIDE SEQUENCE</scope>
</reference>
<name>A0A0F9TZT7_9ZZZZ</name>
<evidence type="ECO:0000256" key="1">
    <source>
        <dbReference type="SAM" id="Phobius"/>
    </source>
</evidence>
<feature type="transmembrane region" description="Helical" evidence="1">
    <location>
        <begin position="47"/>
        <end position="66"/>
    </location>
</feature>
<accession>A0A0F9TZT7</accession>
<protein>
    <recommendedName>
        <fullName evidence="3">Major facilitator superfamily (MFS) profile domain-containing protein</fullName>
    </recommendedName>
</protein>
<evidence type="ECO:0008006" key="3">
    <source>
        <dbReference type="Google" id="ProtNLM"/>
    </source>
</evidence>
<comment type="caution">
    <text evidence="2">The sequence shown here is derived from an EMBL/GenBank/DDBJ whole genome shotgun (WGS) entry which is preliminary data.</text>
</comment>
<keyword evidence="1" id="KW-0812">Transmembrane</keyword>
<dbReference type="EMBL" id="LAZR01000920">
    <property type="protein sequence ID" value="KKN54626.1"/>
    <property type="molecule type" value="Genomic_DNA"/>
</dbReference>
<feature type="transmembrane region" description="Helical" evidence="1">
    <location>
        <begin position="12"/>
        <end position="35"/>
    </location>
</feature>
<proteinExistence type="predicted"/>
<keyword evidence="1" id="KW-0472">Membrane</keyword>
<organism evidence="2">
    <name type="scientific">marine sediment metagenome</name>
    <dbReference type="NCBI Taxonomy" id="412755"/>
    <lineage>
        <taxon>unclassified sequences</taxon>
        <taxon>metagenomes</taxon>
        <taxon>ecological metagenomes</taxon>
    </lineage>
</organism>